<dbReference type="EMBL" id="JAULSW010000004">
    <property type="protein sequence ID" value="KAK3385363.1"/>
    <property type="molecule type" value="Genomic_DNA"/>
</dbReference>
<feature type="region of interest" description="Disordered" evidence="7">
    <location>
        <begin position="161"/>
        <end position="191"/>
    </location>
</feature>
<feature type="signal peptide" evidence="9">
    <location>
        <begin position="1"/>
        <end position="19"/>
    </location>
</feature>
<accession>A0AAE0NPN5</accession>
<protein>
    <recommendedName>
        <fullName evidence="10">WSC domain-containing protein</fullName>
    </recommendedName>
</protein>
<evidence type="ECO:0000256" key="9">
    <source>
        <dbReference type="SAM" id="SignalP"/>
    </source>
</evidence>
<keyword evidence="4 8" id="KW-1133">Transmembrane helix</keyword>
<evidence type="ECO:0000256" key="7">
    <source>
        <dbReference type="SAM" id="MobiDB-lite"/>
    </source>
</evidence>
<evidence type="ECO:0000313" key="11">
    <source>
        <dbReference type="EMBL" id="KAK3385363.1"/>
    </source>
</evidence>
<evidence type="ECO:0000256" key="3">
    <source>
        <dbReference type="ARBA" id="ARBA00022729"/>
    </source>
</evidence>
<comment type="subcellular location">
    <subcellularLocation>
        <location evidence="1">Membrane</location>
        <topology evidence="1">Single-pass membrane protein</topology>
    </subcellularLocation>
</comment>
<evidence type="ECO:0000256" key="1">
    <source>
        <dbReference type="ARBA" id="ARBA00004167"/>
    </source>
</evidence>
<sequence length="308" mass="31785">MKSITLLATAVVAATSTVADLSMGLLGPRIISRAAVGTAPTEPQPAPEPAQLNVITYAGCFSSPGELKFNTTIKFNSLGKCAQETCLAGDFTVAASTGGNICYCGTKLPPKSTQVKETFCNLKCPGIDKEACGGATTDGQYYYTLYNTGKTIMLVNSADDTTNSGSTGTTTGPGTTGTGKPTASTTSQGNSAVTVTATNSATPSGGSNTVAIAVGVVVSVVVLAAAAIGIFLFLRRRRNKEIEEEHRRNAAVSAFSPSTGGTSISDARLDPVMAQRRMSDGSIADNHDYSRKILRVCFVSPSSPHCPY</sequence>
<gene>
    <name evidence="11" type="ORF">B0H63DRAFT_181938</name>
</gene>
<reference evidence="11" key="2">
    <citation type="submission" date="2023-06" db="EMBL/GenBank/DDBJ databases">
        <authorList>
            <consortium name="Lawrence Berkeley National Laboratory"/>
            <person name="Haridas S."/>
            <person name="Hensen N."/>
            <person name="Bonometti L."/>
            <person name="Westerberg I."/>
            <person name="Brannstrom I.O."/>
            <person name="Guillou S."/>
            <person name="Cros-Aarteil S."/>
            <person name="Calhoun S."/>
            <person name="Kuo A."/>
            <person name="Mondo S."/>
            <person name="Pangilinan J."/>
            <person name="Riley R."/>
            <person name="LaButti K."/>
            <person name="Andreopoulos B."/>
            <person name="Lipzen A."/>
            <person name="Chen C."/>
            <person name="Yanf M."/>
            <person name="Daum C."/>
            <person name="Ng V."/>
            <person name="Clum A."/>
            <person name="Steindorff A."/>
            <person name="Ohm R."/>
            <person name="Martin F."/>
            <person name="Silar P."/>
            <person name="Natvig D."/>
            <person name="Lalanne C."/>
            <person name="Gautier V."/>
            <person name="Ament-velasquez S.L."/>
            <person name="Kruys A."/>
            <person name="Hutchinson M.I."/>
            <person name="Powell A.J."/>
            <person name="Barry K."/>
            <person name="Miller A.N."/>
            <person name="Grigoriev I.V."/>
            <person name="Debuchy R."/>
            <person name="Gladieux P."/>
            <person name="Thoren M.H."/>
            <person name="Johannesson H."/>
        </authorList>
    </citation>
    <scope>NUCLEOTIDE SEQUENCE</scope>
    <source>
        <strain evidence="11">CBS 232.78</strain>
    </source>
</reference>
<dbReference type="SMART" id="SM00321">
    <property type="entry name" value="WSC"/>
    <property type="match status" value="1"/>
</dbReference>
<feature type="transmembrane region" description="Helical" evidence="8">
    <location>
        <begin position="210"/>
        <end position="234"/>
    </location>
</feature>
<keyword evidence="6" id="KW-0325">Glycoprotein</keyword>
<dbReference type="PANTHER" id="PTHR24269:SF16">
    <property type="entry name" value="PROTEIN SLG1"/>
    <property type="match status" value="1"/>
</dbReference>
<evidence type="ECO:0000256" key="6">
    <source>
        <dbReference type="ARBA" id="ARBA00023180"/>
    </source>
</evidence>
<name>A0AAE0NPN5_9PEZI</name>
<reference evidence="11" key="1">
    <citation type="journal article" date="2023" name="Mol. Phylogenet. Evol.">
        <title>Genome-scale phylogeny and comparative genomics of the fungal order Sordariales.</title>
        <authorList>
            <person name="Hensen N."/>
            <person name="Bonometti L."/>
            <person name="Westerberg I."/>
            <person name="Brannstrom I.O."/>
            <person name="Guillou S."/>
            <person name="Cros-Aarteil S."/>
            <person name="Calhoun S."/>
            <person name="Haridas S."/>
            <person name="Kuo A."/>
            <person name="Mondo S."/>
            <person name="Pangilinan J."/>
            <person name="Riley R."/>
            <person name="LaButti K."/>
            <person name="Andreopoulos B."/>
            <person name="Lipzen A."/>
            <person name="Chen C."/>
            <person name="Yan M."/>
            <person name="Daum C."/>
            <person name="Ng V."/>
            <person name="Clum A."/>
            <person name="Steindorff A."/>
            <person name="Ohm R.A."/>
            <person name="Martin F."/>
            <person name="Silar P."/>
            <person name="Natvig D.O."/>
            <person name="Lalanne C."/>
            <person name="Gautier V."/>
            <person name="Ament-Velasquez S.L."/>
            <person name="Kruys A."/>
            <person name="Hutchinson M.I."/>
            <person name="Powell A.J."/>
            <person name="Barry K."/>
            <person name="Miller A.N."/>
            <person name="Grigoriev I.V."/>
            <person name="Debuchy R."/>
            <person name="Gladieux P."/>
            <person name="Hiltunen Thoren M."/>
            <person name="Johannesson H."/>
        </authorList>
    </citation>
    <scope>NUCLEOTIDE SEQUENCE</scope>
    <source>
        <strain evidence="11">CBS 232.78</strain>
    </source>
</reference>
<evidence type="ECO:0000256" key="4">
    <source>
        <dbReference type="ARBA" id="ARBA00022989"/>
    </source>
</evidence>
<dbReference type="PANTHER" id="PTHR24269">
    <property type="entry name" value="KREMEN PROTEIN"/>
    <property type="match status" value="1"/>
</dbReference>
<proteinExistence type="predicted"/>
<dbReference type="Pfam" id="PF01822">
    <property type="entry name" value="WSC"/>
    <property type="match status" value="1"/>
</dbReference>
<dbReference type="PROSITE" id="PS51212">
    <property type="entry name" value="WSC"/>
    <property type="match status" value="1"/>
</dbReference>
<dbReference type="InterPro" id="IPR051836">
    <property type="entry name" value="Kremen_rcpt"/>
</dbReference>
<evidence type="ECO:0000313" key="12">
    <source>
        <dbReference type="Proteomes" id="UP001285441"/>
    </source>
</evidence>
<keyword evidence="2 8" id="KW-0812">Transmembrane</keyword>
<comment type="caution">
    <text evidence="11">The sequence shown here is derived from an EMBL/GenBank/DDBJ whole genome shotgun (WGS) entry which is preliminary data.</text>
</comment>
<dbReference type="GO" id="GO:0005886">
    <property type="term" value="C:plasma membrane"/>
    <property type="evidence" value="ECO:0007669"/>
    <property type="project" value="TreeGrafter"/>
</dbReference>
<keyword evidence="5 8" id="KW-0472">Membrane</keyword>
<evidence type="ECO:0000256" key="8">
    <source>
        <dbReference type="SAM" id="Phobius"/>
    </source>
</evidence>
<dbReference type="InterPro" id="IPR002889">
    <property type="entry name" value="WSC_carb-bd"/>
</dbReference>
<evidence type="ECO:0000256" key="5">
    <source>
        <dbReference type="ARBA" id="ARBA00023136"/>
    </source>
</evidence>
<dbReference type="AlphaFoldDB" id="A0AAE0NPN5"/>
<organism evidence="11 12">
    <name type="scientific">Podospora didyma</name>
    <dbReference type="NCBI Taxonomy" id="330526"/>
    <lineage>
        <taxon>Eukaryota</taxon>
        <taxon>Fungi</taxon>
        <taxon>Dikarya</taxon>
        <taxon>Ascomycota</taxon>
        <taxon>Pezizomycotina</taxon>
        <taxon>Sordariomycetes</taxon>
        <taxon>Sordariomycetidae</taxon>
        <taxon>Sordariales</taxon>
        <taxon>Podosporaceae</taxon>
        <taxon>Podospora</taxon>
    </lineage>
</organism>
<dbReference type="Proteomes" id="UP001285441">
    <property type="component" value="Unassembled WGS sequence"/>
</dbReference>
<keyword evidence="3 9" id="KW-0732">Signal</keyword>
<feature type="chain" id="PRO_5042168688" description="WSC domain-containing protein" evidence="9">
    <location>
        <begin position="20"/>
        <end position="308"/>
    </location>
</feature>
<keyword evidence="12" id="KW-1185">Reference proteome</keyword>
<evidence type="ECO:0000256" key="2">
    <source>
        <dbReference type="ARBA" id="ARBA00022692"/>
    </source>
</evidence>
<evidence type="ECO:0000259" key="10">
    <source>
        <dbReference type="PROSITE" id="PS51212"/>
    </source>
</evidence>
<feature type="domain" description="WSC" evidence="10">
    <location>
        <begin position="54"/>
        <end position="149"/>
    </location>
</feature>